<accession>A0ABX0K5M6</accession>
<keyword evidence="2" id="KW-1185">Reference proteome</keyword>
<proteinExistence type="predicted"/>
<comment type="caution">
    <text evidence="1">The sequence shown here is derived from an EMBL/GenBank/DDBJ whole genome shotgun (WGS) entry which is preliminary data.</text>
</comment>
<evidence type="ECO:0000313" key="1">
    <source>
        <dbReference type="EMBL" id="NHN89465.1"/>
    </source>
</evidence>
<dbReference type="RefSeq" id="WP_173570790.1">
    <property type="nucleotide sequence ID" value="NZ_WOSY01000012.1"/>
</dbReference>
<organism evidence="1 2">
    <name type="scientific">Acetobacter conturbans</name>
    <dbReference type="NCBI Taxonomy" id="1737472"/>
    <lineage>
        <taxon>Bacteria</taxon>
        <taxon>Pseudomonadati</taxon>
        <taxon>Pseudomonadota</taxon>
        <taxon>Alphaproteobacteria</taxon>
        <taxon>Acetobacterales</taxon>
        <taxon>Acetobacteraceae</taxon>
        <taxon>Acetobacter</taxon>
    </lineage>
</organism>
<dbReference type="SUPFAM" id="SSF55729">
    <property type="entry name" value="Acyl-CoA N-acyltransferases (Nat)"/>
    <property type="match status" value="1"/>
</dbReference>
<evidence type="ECO:0008006" key="3">
    <source>
        <dbReference type="Google" id="ProtNLM"/>
    </source>
</evidence>
<reference evidence="1 2" key="1">
    <citation type="journal article" date="2020" name="Int. J. Syst. Evol. Microbiol.">
        <title>Novel acetic acid bacteria from cider fermentations: Acetobacter conturbans sp. nov. and Acetobacter fallax sp. nov.</title>
        <authorList>
            <person name="Sombolestani A.S."/>
            <person name="Cleenwerck I."/>
            <person name="Cnockaert M."/>
            <person name="Borremans W."/>
            <person name="Wieme A.D."/>
            <person name="De Vuyst L."/>
            <person name="Vandamme P."/>
        </authorList>
    </citation>
    <scope>NUCLEOTIDE SEQUENCE [LARGE SCALE GENOMIC DNA]</scope>
    <source>
        <strain evidence="1 2">LMG 1627</strain>
    </source>
</reference>
<evidence type="ECO:0000313" key="2">
    <source>
        <dbReference type="Proteomes" id="UP000631653"/>
    </source>
</evidence>
<gene>
    <name evidence="1" type="ORF">GOB81_12625</name>
</gene>
<name>A0ABX0K5M6_9PROT</name>
<dbReference type="EMBL" id="WOSY01000012">
    <property type="protein sequence ID" value="NHN89465.1"/>
    <property type="molecule type" value="Genomic_DNA"/>
</dbReference>
<dbReference type="Gene3D" id="3.40.630.30">
    <property type="match status" value="1"/>
</dbReference>
<sequence length="184" mass="20291">MPTKELEIETMARMTDPTNALRLFQHAFECGQIPVEPGRIDPTLMFACDEPNGRARFNYMRVEGRTLSTLVMFAHSDMIEGHPCFNVGYAVAEAFQGKGLAKSTQVAALNEMANGLTGARIPMIHVEAVIAPENFVSQRVATVIFDSAPVTITDSESGLPALHYSRRIDLPMRAGPERERATLR</sequence>
<dbReference type="Proteomes" id="UP000631653">
    <property type="component" value="Unassembled WGS sequence"/>
</dbReference>
<dbReference type="InterPro" id="IPR016181">
    <property type="entry name" value="Acyl_CoA_acyltransferase"/>
</dbReference>
<protein>
    <recommendedName>
        <fullName evidence="3">N-acetyltransferase domain-containing protein</fullName>
    </recommendedName>
</protein>